<name>A0A6L3SZ07_9HYPH</name>
<dbReference type="AlphaFoldDB" id="A0A6L3SZ07"/>
<dbReference type="Proteomes" id="UP000474159">
    <property type="component" value="Unassembled WGS sequence"/>
</dbReference>
<keyword evidence="2" id="KW-1185">Reference proteome</keyword>
<proteinExistence type="predicted"/>
<evidence type="ECO:0000313" key="1">
    <source>
        <dbReference type="EMBL" id="KAB1079363.1"/>
    </source>
</evidence>
<dbReference type="RefSeq" id="WP_151000098.1">
    <property type="nucleotide sequence ID" value="NZ_BPQY01000305.1"/>
</dbReference>
<protein>
    <submittedName>
        <fullName evidence="1">Uncharacterized protein</fullName>
    </submittedName>
</protein>
<dbReference type="EMBL" id="VZZK01000009">
    <property type="protein sequence ID" value="KAB1079363.1"/>
    <property type="molecule type" value="Genomic_DNA"/>
</dbReference>
<organism evidence="1 2">
    <name type="scientific">Methylobacterium soli</name>
    <dbReference type="NCBI Taxonomy" id="553447"/>
    <lineage>
        <taxon>Bacteria</taxon>
        <taxon>Pseudomonadati</taxon>
        <taxon>Pseudomonadota</taxon>
        <taxon>Alphaproteobacteria</taxon>
        <taxon>Hyphomicrobiales</taxon>
        <taxon>Methylobacteriaceae</taxon>
        <taxon>Methylobacterium</taxon>
    </lineage>
</organism>
<evidence type="ECO:0000313" key="2">
    <source>
        <dbReference type="Proteomes" id="UP000474159"/>
    </source>
</evidence>
<accession>A0A6L3SZ07</accession>
<reference evidence="1 2" key="1">
    <citation type="submission" date="2019-09" db="EMBL/GenBank/DDBJ databases">
        <title>YIM 48816 draft genome.</title>
        <authorList>
            <person name="Jiang L."/>
        </authorList>
    </citation>
    <scope>NUCLEOTIDE SEQUENCE [LARGE SCALE GENOMIC DNA]</scope>
    <source>
        <strain evidence="1 2">YIM 48816</strain>
    </source>
</reference>
<gene>
    <name evidence="1" type="ORF">F6X53_11185</name>
</gene>
<comment type="caution">
    <text evidence="1">The sequence shown here is derived from an EMBL/GenBank/DDBJ whole genome shotgun (WGS) entry which is preliminary data.</text>
</comment>
<sequence length="73" mass="7947">MTTTFTAADKLRCAEREVRQRRRVYAGLVARGAMKPAGAEREIATMEAIATDYRVQAAAEKPDLFAMGEGGRG</sequence>